<dbReference type="AlphaFoldDB" id="A0A9D3U9I9"/>
<name>A0A9D3U9I9_9ROSI</name>
<sequence length="65" mass="7217">MSTHVPTPILSSMLISMPESMPTYLGFVTSYNYSSIVLRTPTMSLFYRGGSSVRPSSHGVEDTQW</sequence>
<organism evidence="1 2">
    <name type="scientific">Gossypium stocksii</name>
    <dbReference type="NCBI Taxonomy" id="47602"/>
    <lineage>
        <taxon>Eukaryota</taxon>
        <taxon>Viridiplantae</taxon>
        <taxon>Streptophyta</taxon>
        <taxon>Embryophyta</taxon>
        <taxon>Tracheophyta</taxon>
        <taxon>Spermatophyta</taxon>
        <taxon>Magnoliopsida</taxon>
        <taxon>eudicotyledons</taxon>
        <taxon>Gunneridae</taxon>
        <taxon>Pentapetalae</taxon>
        <taxon>rosids</taxon>
        <taxon>malvids</taxon>
        <taxon>Malvales</taxon>
        <taxon>Malvaceae</taxon>
        <taxon>Malvoideae</taxon>
        <taxon>Gossypium</taxon>
    </lineage>
</organism>
<evidence type="ECO:0000313" key="1">
    <source>
        <dbReference type="EMBL" id="KAH1032283.1"/>
    </source>
</evidence>
<dbReference type="Proteomes" id="UP000828251">
    <property type="component" value="Unassembled WGS sequence"/>
</dbReference>
<proteinExistence type="predicted"/>
<evidence type="ECO:0000313" key="2">
    <source>
        <dbReference type="Proteomes" id="UP000828251"/>
    </source>
</evidence>
<reference evidence="1 2" key="1">
    <citation type="journal article" date="2021" name="Plant Biotechnol. J.">
        <title>Multi-omics assisted identification of the key and species-specific regulatory components of drought-tolerant mechanisms in Gossypium stocksii.</title>
        <authorList>
            <person name="Yu D."/>
            <person name="Ke L."/>
            <person name="Zhang D."/>
            <person name="Wu Y."/>
            <person name="Sun Y."/>
            <person name="Mei J."/>
            <person name="Sun J."/>
            <person name="Sun Y."/>
        </authorList>
    </citation>
    <scope>NUCLEOTIDE SEQUENCE [LARGE SCALE GENOMIC DNA]</scope>
    <source>
        <strain evidence="2">cv. E1</strain>
        <tissue evidence="1">Leaf</tissue>
    </source>
</reference>
<dbReference type="EMBL" id="JAIQCV010000013">
    <property type="protein sequence ID" value="KAH1032283.1"/>
    <property type="molecule type" value="Genomic_DNA"/>
</dbReference>
<gene>
    <name evidence="1" type="ORF">J1N35_044457</name>
</gene>
<keyword evidence="2" id="KW-1185">Reference proteome</keyword>
<protein>
    <submittedName>
        <fullName evidence="1">Uncharacterized protein</fullName>
    </submittedName>
</protein>
<comment type="caution">
    <text evidence="1">The sequence shown here is derived from an EMBL/GenBank/DDBJ whole genome shotgun (WGS) entry which is preliminary data.</text>
</comment>
<accession>A0A9D3U9I9</accession>